<organism evidence="10 11">
    <name type="scientific">Vibrio marisflavi CECT 7928</name>
    <dbReference type="NCBI Taxonomy" id="634439"/>
    <lineage>
        <taxon>Bacteria</taxon>
        <taxon>Pseudomonadati</taxon>
        <taxon>Pseudomonadota</taxon>
        <taxon>Gammaproteobacteria</taxon>
        <taxon>Vibrionales</taxon>
        <taxon>Vibrionaceae</taxon>
        <taxon>Vibrio</taxon>
    </lineage>
</organism>
<evidence type="ECO:0000256" key="5">
    <source>
        <dbReference type="RuleBase" id="RU004003"/>
    </source>
</evidence>
<comment type="caution">
    <text evidence="10">The sequence shown here is derived from an EMBL/GenBank/DDBJ whole genome shotgun (WGS) entry which is preliminary data.</text>
</comment>
<protein>
    <submittedName>
        <fullName evidence="10">Type 3 secretion system secretin</fullName>
    </submittedName>
</protein>
<evidence type="ECO:0000256" key="6">
    <source>
        <dbReference type="RuleBase" id="RU004004"/>
    </source>
</evidence>
<feature type="domain" description="Type II/III secretion system secretin-like" evidence="7">
    <location>
        <begin position="269"/>
        <end position="427"/>
    </location>
</feature>
<evidence type="ECO:0000259" key="7">
    <source>
        <dbReference type="Pfam" id="PF00263"/>
    </source>
</evidence>
<gene>
    <name evidence="10" type="primary">sctC_5</name>
    <name evidence="10" type="ORF">VMF7928_02459</name>
</gene>
<evidence type="ECO:0000256" key="4">
    <source>
        <dbReference type="ARBA" id="ARBA00023136"/>
    </source>
</evidence>
<dbReference type="Gene3D" id="3.30.1370.120">
    <property type="match status" value="1"/>
</dbReference>
<keyword evidence="6" id="KW-0813">Transport</keyword>
<dbReference type="PRINTS" id="PR00811">
    <property type="entry name" value="BCTERIALGSPD"/>
</dbReference>
<evidence type="ECO:0000313" key="10">
    <source>
        <dbReference type="EMBL" id="CAH0539802.1"/>
    </source>
</evidence>
<keyword evidence="4" id="KW-0472">Membrane</keyword>
<dbReference type="InterPro" id="IPR001775">
    <property type="entry name" value="GspD/PilQ"/>
</dbReference>
<dbReference type="InterPro" id="IPR004846">
    <property type="entry name" value="T2SS/T3SS_dom"/>
</dbReference>
<dbReference type="InterPro" id="IPR005644">
    <property type="entry name" value="NolW-like"/>
</dbReference>
<evidence type="ECO:0000259" key="9">
    <source>
        <dbReference type="Pfam" id="PF21305"/>
    </source>
</evidence>
<dbReference type="InterPro" id="IPR050810">
    <property type="entry name" value="Bact_Secretion_Sys_Channel"/>
</dbReference>
<dbReference type="PANTHER" id="PTHR30332:SF24">
    <property type="entry name" value="SECRETIN GSPD-RELATED"/>
    <property type="match status" value="1"/>
</dbReference>
<sequence length="428" mass="46983">MKNCTANESTLKLACQIQMVSNLILIMSRQAKRVSFLLLLLLSFSVVANEPTTFETSNTPISEFVSWYAAESGQTIVLGQGVTGTVSFTAKGLKPSEYPAFFNSVLRSHGYMLNIENGIYVVRPNAHAITEVEPSFVKLYRLDHVRNTKVTDLISSMLSATQTQSVNNQPIKNYNVEVLPTTNAVIITGTRNQLEQIDALMKGIDRPQRQVFIEAVITETSIDKSHEVGVNLEAAFGKAGFITNTVVADLTSDNVVMYDSGNFDALVKAISSDENAKLLSRPNMLIMDRERGYITVGQNVPFIIAKEVTDGGNTIQQIERKDVGVSLDVIPHIMGDDVILQIAQESQSVTNSTAAADIITNKRTLQTMVKVKSQQTIVLGGLISDEEKVSESGVPVLKDIPVLGWFFSSEKTVHQQKELRVVIKTTVL</sequence>
<name>A0ABM9A4W6_9VIBR</name>
<evidence type="ECO:0000256" key="2">
    <source>
        <dbReference type="ARBA" id="ARBA00022692"/>
    </source>
</evidence>
<proteinExistence type="inferred from homology"/>
<keyword evidence="2" id="KW-0812">Transmembrane</keyword>
<dbReference type="Pfam" id="PF03958">
    <property type="entry name" value="Secretin_N"/>
    <property type="match status" value="1"/>
</dbReference>
<dbReference type="Gene3D" id="3.55.50.30">
    <property type="match status" value="1"/>
</dbReference>
<dbReference type="InterPro" id="IPR038591">
    <property type="entry name" value="NolW-like_sf"/>
</dbReference>
<comment type="similarity">
    <text evidence="5">Belongs to the bacterial secretin family.</text>
</comment>
<evidence type="ECO:0000256" key="3">
    <source>
        <dbReference type="ARBA" id="ARBA00022729"/>
    </source>
</evidence>
<feature type="domain" description="GspD-like N0" evidence="9">
    <location>
        <begin position="57"/>
        <end position="120"/>
    </location>
</feature>
<dbReference type="EMBL" id="CAKLDM010000002">
    <property type="protein sequence ID" value="CAH0539802.1"/>
    <property type="molecule type" value="Genomic_DNA"/>
</dbReference>
<evidence type="ECO:0000256" key="1">
    <source>
        <dbReference type="ARBA" id="ARBA00004370"/>
    </source>
</evidence>
<comment type="subcellular location">
    <subcellularLocation>
        <location evidence="6">Cell outer membrane</location>
    </subcellularLocation>
    <subcellularLocation>
        <location evidence="1">Membrane</location>
    </subcellularLocation>
</comment>
<dbReference type="InterPro" id="IPR049371">
    <property type="entry name" value="GspD-like_N0"/>
</dbReference>
<dbReference type="Pfam" id="PF00263">
    <property type="entry name" value="Secretin"/>
    <property type="match status" value="1"/>
</dbReference>
<dbReference type="Proteomes" id="UP000838748">
    <property type="component" value="Unassembled WGS sequence"/>
</dbReference>
<dbReference type="Pfam" id="PF21305">
    <property type="entry name" value="type_II_gspD_N0"/>
    <property type="match status" value="1"/>
</dbReference>
<dbReference type="PANTHER" id="PTHR30332">
    <property type="entry name" value="PROBABLE GENERAL SECRETION PATHWAY PROTEIN D"/>
    <property type="match status" value="1"/>
</dbReference>
<feature type="domain" description="NolW-like" evidence="8">
    <location>
        <begin position="138"/>
        <end position="210"/>
    </location>
</feature>
<evidence type="ECO:0000259" key="8">
    <source>
        <dbReference type="Pfam" id="PF03958"/>
    </source>
</evidence>
<evidence type="ECO:0000313" key="11">
    <source>
        <dbReference type="Proteomes" id="UP000838748"/>
    </source>
</evidence>
<accession>A0ABM9A4W6</accession>
<dbReference type="PRINTS" id="PR01032">
    <property type="entry name" value="PHAGEIV"/>
</dbReference>
<keyword evidence="3" id="KW-0732">Signal</keyword>
<reference evidence="10" key="1">
    <citation type="submission" date="2021-11" db="EMBL/GenBank/DDBJ databases">
        <authorList>
            <person name="Rodrigo-Torres L."/>
            <person name="Arahal R. D."/>
            <person name="Lucena T."/>
        </authorList>
    </citation>
    <scope>NUCLEOTIDE SEQUENCE</scope>
    <source>
        <strain evidence="10">CECT 7928</strain>
    </source>
</reference>
<keyword evidence="11" id="KW-1185">Reference proteome</keyword>